<feature type="chain" id="PRO_5038336896" description="Carbohydrate-binding domain-containing protein" evidence="2">
    <location>
        <begin position="20"/>
        <end position="210"/>
    </location>
</feature>
<reference evidence="3 4" key="1">
    <citation type="submission" date="2018-10" db="EMBL/GenBank/DDBJ databases">
        <title>Anaerotruncus faecis sp. nov., isolated from human feces.</title>
        <authorList>
            <person name="Wang Y.-J."/>
        </authorList>
    </citation>
    <scope>NUCLEOTIDE SEQUENCE [LARGE SCALE GENOMIC DNA]</scope>
    <source>
        <strain evidence="3 4">22A2-44</strain>
    </source>
</reference>
<keyword evidence="2" id="KW-0732">Signal</keyword>
<evidence type="ECO:0000256" key="1">
    <source>
        <dbReference type="SAM" id="MobiDB-lite"/>
    </source>
</evidence>
<comment type="caution">
    <text evidence="3">The sequence shown here is derived from an EMBL/GenBank/DDBJ whole genome shotgun (WGS) entry which is preliminary data.</text>
</comment>
<feature type="signal peptide" evidence="2">
    <location>
        <begin position="1"/>
        <end position="19"/>
    </location>
</feature>
<dbReference type="SUPFAM" id="SSF51126">
    <property type="entry name" value="Pectin lyase-like"/>
    <property type="match status" value="1"/>
</dbReference>
<evidence type="ECO:0008006" key="5">
    <source>
        <dbReference type="Google" id="ProtNLM"/>
    </source>
</evidence>
<feature type="compositionally biased region" description="Low complexity" evidence="1">
    <location>
        <begin position="173"/>
        <end position="182"/>
    </location>
</feature>
<name>A0A498CW74_9FIRM</name>
<dbReference type="RefSeq" id="WP_121587507.1">
    <property type="nucleotide sequence ID" value="NZ_RCHT01000035.1"/>
</dbReference>
<evidence type="ECO:0000313" key="4">
    <source>
        <dbReference type="Proteomes" id="UP000276301"/>
    </source>
</evidence>
<evidence type="ECO:0000313" key="3">
    <source>
        <dbReference type="EMBL" id="RLL08173.1"/>
    </source>
</evidence>
<feature type="region of interest" description="Disordered" evidence="1">
    <location>
        <begin position="173"/>
        <end position="210"/>
    </location>
</feature>
<accession>A0A498CW74</accession>
<gene>
    <name evidence="3" type="ORF">D4A47_12400</name>
</gene>
<evidence type="ECO:0000256" key="2">
    <source>
        <dbReference type="SAM" id="SignalP"/>
    </source>
</evidence>
<dbReference type="InterPro" id="IPR011050">
    <property type="entry name" value="Pectin_lyase_fold/virulence"/>
</dbReference>
<protein>
    <recommendedName>
        <fullName evidence="5">Carbohydrate-binding domain-containing protein</fullName>
    </recommendedName>
</protein>
<keyword evidence="4" id="KW-1185">Reference proteome</keyword>
<organism evidence="3 4">
    <name type="scientific">Anaerotruncus massiliensis</name>
    <name type="common">ex Liu et al. 2021</name>
    <dbReference type="NCBI Taxonomy" id="2321404"/>
    <lineage>
        <taxon>Bacteria</taxon>
        <taxon>Bacillati</taxon>
        <taxon>Bacillota</taxon>
        <taxon>Clostridia</taxon>
        <taxon>Eubacteriales</taxon>
        <taxon>Oscillospiraceae</taxon>
        <taxon>Anaerotruncus</taxon>
    </lineage>
</organism>
<proteinExistence type="predicted"/>
<sequence length="210" mass="21246">MGKKILAMLLAAALAVAFAVPSAAVSGKVAGGADGTVKTVDTRQTIDTADITYQNMRVENNLTISEEVGRGTVTLKNVVITGTLLIRSGGPVVLDGVTCPNVTIQNPKYKPTVIATGSTSIDTTYLKGNCVIEERDLSAGGEGYIDVVYSPNVNYELTNVSLERMTKGVNAPASGRSFAGSSSGSGGGSGGSSTLPSAGGSVGDLVENKG</sequence>
<dbReference type="EMBL" id="RCHT01000035">
    <property type="protein sequence ID" value="RLL08173.1"/>
    <property type="molecule type" value="Genomic_DNA"/>
</dbReference>
<dbReference type="Proteomes" id="UP000276301">
    <property type="component" value="Unassembled WGS sequence"/>
</dbReference>
<dbReference type="AlphaFoldDB" id="A0A498CW74"/>